<dbReference type="EMBL" id="SVER01000003">
    <property type="protein sequence ID" value="MBE5918458.1"/>
    <property type="molecule type" value="Genomic_DNA"/>
</dbReference>
<evidence type="ECO:0000256" key="1">
    <source>
        <dbReference type="SAM" id="MobiDB-lite"/>
    </source>
</evidence>
<dbReference type="PROSITE" id="PS50853">
    <property type="entry name" value="FN3"/>
    <property type="match status" value="1"/>
</dbReference>
<evidence type="ECO:0000313" key="4">
    <source>
        <dbReference type="Proteomes" id="UP000766246"/>
    </source>
</evidence>
<evidence type="ECO:0000259" key="2">
    <source>
        <dbReference type="PROSITE" id="PS50853"/>
    </source>
</evidence>
<sequence length="3584" mass="393332">MNNRLDFFKRLTAFLLAMLLVTTMMGDDFFSLATSDEIITEESVKTGDSSSAPEAAPAPEAVDIPQEPAPSEQPAPSEPGQVVEPTTADPEIPVEPQPTVDENGNPIVVPTEEQPKSETPSEPKESIDDAEVTPNPENIDKPETDKTNEEDIEDPDAKDKEEGIDDEEAEDEEELVKEEEEECEHEWKYVSNGNGTHFRKCSKCDEEGEQEDCDYDENGVCLKCGYEDNSLVFQTFSKEILGTTITVEGYMPRNADVTIYYVGKKAIENIVNENLDEGIFKAYAAYDITIYDRNGNKYQPDYDNNAVKVTFESVHKLDEVPDEEVTVFRIEDDNSVTEIEADAAGEDVSFDAEHFSTYVTGTVDTNDWVEINDINQVAFIGTADTGYAYTRVAYAGFDFYADAIGDYIFTAKSYKNLTSSDNPTSGDLASESSGTYKVTVASVGWQTVKIPLVEKSVGNGYVSRGYSYSVVVAFESSPSNHVYFKFNNGSGSSTYISKGDTWKAEAEHNGIFVVTTSTTNPSDYTLEVTNTPSDSYTIASVKSEKDKLASEKTVVYAVGETDTLTAVLSEATAERTITWSLEGANTDIVTLAAVSNNPMATKITAEKAGSVTLKATYNDKPFEITVNVVDLKIGGDSSKEGVASHTESYTGKNIVPVVAVNTTTAGGARPSYYYVTDTTVTSAPNGTDLISVSSLSHPYSIIRCDSATNTNVGTANVNIKYYYNASKTYLYDRIFNIQALDITGTTAFDNAEFVIENGVVADVTKINTNNVLTATPVFKNGDIKVSIENTVFNSSGIQYTYRVAGQGNFTGTVDVVKEISGSSIDQVAKVVINPDSQLAKYYEYTGEAYNLDEHLEANGDWSDLIFYDMQNNQLPAGAINKNNAKAVINTVDTNVGDSINAGEKEIVVTLNSGYTGSLKTSSFRIYPRSLSDAKVTWVNGTGKFQYTGEPIEPKECSKDSTTDGDFYVTLNSTGDAGHDIRIDNTNNQEYEVTYRPEANHTKTTDSPSLVLRAKGKNFESGSSLVQGYTIEPSFALNMTIRIIDGGVYNGTYSSRDENGYYKTEYNKLYDKTASKPTIRVLVDGNTLAEKNYTIGVYDDANGTVELSPSIGTKYIRVTAKADGDYPNGGTVIATYTVVPRPINNALISVDDKTGTEARKKTFNGTEQNLVPASNAAETDYDIKVTYGEDYLQYGTDYDIEYTGDRVNAGTVAYKIVGKNSYTGSIPSKTFTIYPAELGKTATGTVEPDAYTYNGKPKYPTINVRTTSGTFTEQYIYTESTLESANFSVSYSNNIQPTKEGNPATVTITGKNNLTGSQIVEFTITNSTDEYQISINGKTVVPITIENPTQGYRYYKCDLNATYNGTNNYGSPIVINSVTGEVLNKNGRKTDYGYSYRNTDIVDATGTCSTSTWPHLEITGINAYDGNNAIVFFNILPVDINDTSITYKSDLDFDANNVVTPAFTIKYGNKDLVLNQDYEVTCYDDKAHTVPATKNAGVKYAVIEGIGKYSGEVEKEYTVGTKVSEVLVSIQSGTYNNPGNLENLTGDIWPDKQSLSQKGNALDNPLNIPYRGNHAPTITLYSKDGTESLAGSYTISGPESTLGLTGDSLYDSRKPGEKGDDYNILKYSVEVNGSKGYYGETDENGKIKPLNIFVRIMPQSIRPTEARMSETGDSSPSIEYNGGQTEYNKEYKFRFGKENDLYTLAENKDLVGYPIKIGEEVGANQKKYVEGVGNFTDTIEYTINVNKGYVIVSGKKDAATADTDAISINSRDTQTLDLGALYTYKENVAQLPVIKLTATNGTKVLELGTDYDITSYPSVDEQMGKDNLDKDLTMTIQIKGDKYQPQTINIKYRIASNNISKFYGTLSDIEYTAEKITFNRIKAASLKLATTKGGEELVYGRDYELVESYEETQTEVFKNQFGETTFDTAIWSDSNPSYQNNYIFVKGKGIYSGYCKIPFNIVLNLGHDWAKVTIAQDRYELDSQGNPSPEVKPIIRYRKIGDSAGTWEGILDAPTITEKAPDGVNDIVKTLTNYTVTRDREGKPGPDGSITVEGKYNCVGKATNVKADTGKVVCFLISLSNYADLKIAGNGVYTFTGNAVVPSIRGLSDIGANPAPITIDPDQTIHRHEEGDDVDYVLYYENTEGKVTDTAIAAGKWKAHIEATSNSRYFMRSGTGDEGKTLDFYIKYDLDNAIITFKDASTGEDNIPQVGYTGSPYSFVNNVIVTDQDGTTAIYPKGANPLVEISPTEKTDMGNYTVTVTPSAFGADYCYGTGEGKLRISGISIDDAAVTLEKDSFEYTGKAITPKTTVKIQNGAITLKENTDYKVSYKNNINAGTATVTVEGINNYSGKKEVTFTIEKKSLKDCTISFGDAYYIGTASGLVVEPTVTIKNGTTELREGTDYTIVEYTNNSSIATAVTMGNDDPRTWNKDNMPKVKIAAVNKGNYKGEGNENAITVDFTIERLNLETNSDVKIADTLVEHTDVDANKLAAEFTGNKIDEYSVLKLSVVHNGVETPLVGKADGTKDYTVDILDSPDGSKELKAMGDYKLVVTGVKNCDGAKIVDFTIKARSLPNNYHYYYTNSHSQTGKPGFEGEWRALKESDFATAADYKPGFITTGGLTSTDKLEIRVYDCTTVKEGEDNIPVVTIIDRGIKDPVDSNKNYYDLTENDFTLSVKNAQTAGTAEWSNVVTEDKHAKVASTSPAVTITGQGNYTGEITLPFNIGKNINNQELTIRYKVTDSTGVIHTYDYLDAYSTYESTGAGWSYNYNGREQKPTPEVFSKDNKRLSSTKDYSVSFTDALGNEDSSINAGYKYVVITGKGDYCGTMIQRYRILRKQIKAQPVIENPKTLANNGEYFTTEKDPVAKNKKEDGTFEDKTILSFKVSGLTRLNEETAKKYLKAHNLTEEQAVEYVDYYYGVYSGSPIRPTIAVYDNTLGSGNGISQISSGENGDLDISYENDNTKTIFNDDGTIVTCGTATVRFRNTGEDKDDPNSSGNYYVGSDSIKYVFRYIVVARDISNNDFVAEFADGLDEPQDYTGRELKPAVRVTNGGEPLVPYDENTEEGDYKVEYKNNVIPGKATVVITGVNNYTGSKELYFDIMGHLDNEDQVVVYHEDSNGSLVAGTPRQIYTGTSITFGNPRIYLVLVATVDYPKDVVLDAGTAYTVLGPGETDNYISYGHVIYSGVESKYWKGDRSVRYDIDFNESEIFVNNNEGDYKYTGYPIIPKFTLNVSTANITSTKYYKNNIEIDPNKDEDREQFTDKGTIEAVITYDVGSKTNNTVRTSYNIVSRPLEECLVEWEREFHRYTGESVQPGFTVVIKSTNLQDPSEEQTYKELIPYSEETGSGDYTVDYGNYIYSTSEDDCSIILSANSDKLSGKLTGTKICPYTIKLQSVANLRVTEKTGDSLTIDWVKDLFADGTQLKIDVKQSDGTYTGYMTTRVVGNTNTYKIEGLSGSTTYKITAKSYAEPEAGVTIYSAPKTIEETTGVEESSITVKRTASDPTKATITLPKGGNVLVYYIYRSTDTTSKGKLCAIIPKDTGAYTNTNLSSGVTYYYYVKGYAINSSTGKLEPVNQSEYVEAKVE</sequence>
<comment type="caution">
    <text evidence="3">The sequence shown here is derived from an EMBL/GenBank/DDBJ whole genome shotgun (WGS) entry which is preliminary data.</text>
</comment>
<accession>A0A927UA98</accession>
<feature type="compositionally biased region" description="Low complexity" evidence="1">
    <location>
        <begin position="49"/>
        <end position="66"/>
    </location>
</feature>
<feature type="compositionally biased region" description="Basic and acidic residues" evidence="1">
    <location>
        <begin position="113"/>
        <end position="127"/>
    </location>
</feature>
<feature type="compositionally biased region" description="Basic and acidic residues" evidence="1">
    <location>
        <begin position="138"/>
        <end position="161"/>
    </location>
</feature>
<dbReference type="InterPro" id="IPR036116">
    <property type="entry name" value="FN3_sf"/>
</dbReference>
<feature type="domain" description="Fibronectin type-III" evidence="2">
    <location>
        <begin position="3393"/>
        <end position="3485"/>
    </location>
</feature>
<gene>
    <name evidence="3" type="ORF">E7272_01320</name>
</gene>
<dbReference type="Gene3D" id="2.60.40.10">
    <property type="entry name" value="Immunoglobulins"/>
    <property type="match status" value="2"/>
</dbReference>
<evidence type="ECO:0000313" key="3">
    <source>
        <dbReference type="EMBL" id="MBE5918458.1"/>
    </source>
</evidence>
<dbReference type="Proteomes" id="UP000766246">
    <property type="component" value="Unassembled WGS sequence"/>
</dbReference>
<protein>
    <recommendedName>
        <fullName evidence="2">Fibronectin type-III domain-containing protein</fullName>
    </recommendedName>
</protein>
<feature type="compositionally biased region" description="Acidic residues" evidence="1">
    <location>
        <begin position="162"/>
        <end position="182"/>
    </location>
</feature>
<dbReference type="InterPro" id="IPR013783">
    <property type="entry name" value="Ig-like_fold"/>
</dbReference>
<feature type="compositionally biased region" description="Pro residues" evidence="1">
    <location>
        <begin position="67"/>
        <end position="77"/>
    </location>
</feature>
<feature type="region of interest" description="Disordered" evidence="1">
    <location>
        <begin position="41"/>
        <end position="182"/>
    </location>
</feature>
<dbReference type="InterPro" id="IPR003961">
    <property type="entry name" value="FN3_dom"/>
</dbReference>
<dbReference type="SUPFAM" id="SSF49265">
    <property type="entry name" value="Fibronectin type III"/>
    <property type="match status" value="1"/>
</dbReference>
<dbReference type="SMART" id="SM00060">
    <property type="entry name" value="FN3"/>
    <property type="match status" value="2"/>
</dbReference>
<organism evidence="3 4">
    <name type="scientific">Pseudobutyrivibrio ruminis</name>
    <dbReference type="NCBI Taxonomy" id="46206"/>
    <lineage>
        <taxon>Bacteria</taxon>
        <taxon>Bacillati</taxon>
        <taxon>Bacillota</taxon>
        <taxon>Clostridia</taxon>
        <taxon>Lachnospirales</taxon>
        <taxon>Lachnospiraceae</taxon>
        <taxon>Pseudobutyrivibrio</taxon>
    </lineage>
</organism>
<name>A0A927UA98_9FIRM</name>
<reference evidence="3" key="1">
    <citation type="submission" date="2019-04" db="EMBL/GenBank/DDBJ databases">
        <title>Evolution of Biomass-Degrading Anaerobic Consortia Revealed by Metagenomics.</title>
        <authorList>
            <person name="Peng X."/>
        </authorList>
    </citation>
    <scope>NUCLEOTIDE SEQUENCE</scope>
    <source>
        <strain evidence="3">SIG311</strain>
    </source>
</reference>
<proteinExistence type="predicted"/>